<accession>R0KS67</accession>
<proteinExistence type="predicted"/>
<organism evidence="2 3">
    <name type="scientific">Nosema bombycis (strain CQ1 / CVCC 102059)</name>
    <name type="common">Microsporidian parasite</name>
    <name type="synonym">Pebrine of silkworm</name>
    <dbReference type="NCBI Taxonomy" id="578461"/>
    <lineage>
        <taxon>Eukaryota</taxon>
        <taxon>Fungi</taxon>
        <taxon>Fungi incertae sedis</taxon>
        <taxon>Microsporidia</taxon>
        <taxon>Nosematidae</taxon>
        <taxon>Nosema</taxon>
    </lineage>
</organism>
<dbReference type="EMBL" id="KB908973">
    <property type="protein sequence ID" value="EOB13611.1"/>
    <property type="molecule type" value="Genomic_DNA"/>
</dbReference>
<evidence type="ECO:0000313" key="3">
    <source>
        <dbReference type="Proteomes" id="UP000016927"/>
    </source>
</evidence>
<gene>
    <name evidence="2" type="ORF">NBO_65g0015</name>
</gene>
<reference evidence="2 3" key="1">
    <citation type="journal article" date="2013" name="BMC Genomics">
        <title>Comparative genomics of parasitic silkworm microsporidia reveal an association between genome expansion and host adaptation.</title>
        <authorList>
            <person name="Pan G."/>
            <person name="Xu J."/>
            <person name="Li T."/>
            <person name="Xia Q."/>
            <person name="Liu S.L."/>
            <person name="Zhang G."/>
            <person name="Li S."/>
            <person name="Li C."/>
            <person name="Liu H."/>
            <person name="Yang L."/>
            <person name="Liu T."/>
            <person name="Zhang X."/>
            <person name="Wu Z."/>
            <person name="Fan W."/>
            <person name="Dang X."/>
            <person name="Xiang H."/>
            <person name="Tao M."/>
            <person name="Li Y."/>
            <person name="Hu J."/>
            <person name="Li Z."/>
            <person name="Lin L."/>
            <person name="Luo J."/>
            <person name="Geng L."/>
            <person name="Wang L."/>
            <person name="Long M."/>
            <person name="Wan Y."/>
            <person name="He N."/>
            <person name="Zhang Z."/>
            <person name="Lu C."/>
            <person name="Keeling P.J."/>
            <person name="Wang J."/>
            <person name="Xiang Z."/>
            <person name="Zhou Z."/>
        </authorList>
    </citation>
    <scope>NUCLEOTIDE SEQUENCE [LARGE SCALE GENOMIC DNA]</scope>
    <source>
        <strain evidence="3">CQ1 / CVCC 102059</strain>
    </source>
</reference>
<dbReference type="Proteomes" id="UP000016927">
    <property type="component" value="Unassembled WGS sequence"/>
</dbReference>
<dbReference type="OMA" id="CNSNIEH"/>
<dbReference type="AlphaFoldDB" id="R0KS67"/>
<name>R0KS67_NOSB1</name>
<evidence type="ECO:0000313" key="2">
    <source>
        <dbReference type="EMBL" id="EOB13611.1"/>
    </source>
</evidence>
<dbReference type="Gene3D" id="1.10.150.670">
    <property type="entry name" value="Crossover junction endonuclease EME1, DNA-binding domain"/>
    <property type="match status" value="1"/>
</dbReference>
<dbReference type="HOGENOM" id="CLU_079401_0_0_1"/>
<dbReference type="InterPro" id="IPR042530">
    <property type="entry name" value="EME1/EME2_C"/>
</dbReference>
<dbReference type="VEuPathDB" id="MicrosporidiaDB:NBO_65g0015"/>
<keyword evidence="1" id="KW-0175">Coiled coil</keyword>
<protein>
    <submittedName>
        <fullName evidence="2">BOS1-like vesicular transport protein</fullName>
    </submittedName>
</protein>
<sequence length="282" mass="33221">MKNCDLSKNGSSSFSFINFDWGEKVNDDPEDLIYPTILDPNLRNYYIEVSVCLEDFIVKMTPTFTYRFIEDYKINIVAYSSNKCVLEIDIVNFEMVEFKTYKDKGITIVTNRNKFKKNNRTKINKEYKKKVLKGETVKDLENKYEEIMKKIFQIQIEHNHNFLFIDTHEDLNRNLKNLIKSMDSERVFVPKIKNYKSSDREEHFEEILTKIPGISKCVAKAISSKYKTMINFYSKLVDEKVINLENLIIWDEVNCKGRALGRVQAEKLMKIFLATDKNTSCN</sequence>
<evidence type="ECO:0000256" key="1">
    <source>
        <dbReference type="SAM" id="Coils"/>
    </source>
</evidence>
<feature type="coiled-coil region" evidence="1">
    <location>
        <begin position="137"/>
        <end position="185"/>
    </location>
</feature>
<keyword evidence="3" id="KW-1185">Reference proteome</keyword>
<dbReference type="OrthoDB" id="2196332at2759"/>